<dbReference type="EMBL" id="JAGTXB010000016">
    <property type="protein sequence ID" value="MBS0030682.1"/>
    <property type="molecule type" value="Genomic_DNA"/>
</dbReference>
<evidence type="ECO:0000313" key="1">
    <source>
        <dbReference type="EMBL" id="MBS0030682.1"/>
    </source>
</evidence>
<keyword evidence="2" id="KW-1185">Reference proteome</keyword>
<dbReference type="RefSeq" id="WP_211975819.1">
    <property type="nucleotide sequence ID" value="NZ_CBFHAM010000002.1"/>
</dbReference>
<organism evidence="1 2">
    <name type="scientific">Chitinophaga hostae</name>
    <dbReference type="NCBI Taxonomy" id="2831022"/>
    <lineage>
        <taxon>Bacteria</taxon>
        <taxon>Pseudomonadati</taxon>
        <taxon>Bacteroidota</taxon>
        <taxon>Chitinophagia</taxon>
        <taxon>Chitinophagales</taxon>
        <taxon>Chitinophagaceae</taxon>
        <taxon>Chitinophaga</taxon>
    </lineage>
</organism>
<comment type="caution">
    <text evidence="1">The sequence shown here is derived from an EMBL/GenBank/DDBJ whole genome shotgun (WGS) entry which is preliminary data.</text>
</comment>
<sequence>MMQDNLNGHLPQHESWKYILKVIEDETIFFKTKLAHILSNDFEKSYLHHLEIFQHRFLKMDEQVALLRHEVRELEEVLQKNNLAAIHPESIALLEKTMGAKIDGLRQSFDTVAADFRIYLRQPFS</sequence>
<name>A0ABS5J629_9BACT</name>
<dbReference type="Proteomes" id="UP000676386">
    <property type="component" value="Unassembled WGS sequence"/>
</dbReference>
<accession>A0ABS5J629</accession>
<evidence type="ECO:0000313" key="2">
    <source>
        <dbReference type="Proteomes" id="UP000676386"/>
    </source>
</evidence>
<protein>
    <submittedName>
        <fullName evidence="1">Uncharacterized protein</fullName>
    </submittedName>
</protein>
<gene>
    <name evidence="1" type="ORF">KE626_25375</name>
</gene>
<proteinExistence type="predicted"/>
<reference evidence="1 2" key="1">
    <citation type="submission" date="2021-04" db="EMBL/GenBank/DDBJ databases">
        <title>Chitinophaga sp. nov., isolated from the rhizosphere soil.</title>
        <authorList>
            <person name="He S."/>
        </authorList>
    </citation>
    <scope>NUCLEOTIDE SEQUENCE [LARGE SCALE GENOMIC DNA]</scope>
    <source>
        <strain evidence="1 2">2R12</strain>
    </source>
</reference>